<protein>
    <submittedName>
        <fullName evidence="2">Uncharacterized protein</fullName>
    </submittedName>
</protein>
<name>A0A2P5HP22_DIAHE</name>
<reference evidence="2" key="1">
    <citation type="submission" date="2017-09" db="EMBL/GenBank/DDBJ databases">
        <title>Polyketide synthases of a Diaporthe helianthi virulent isolate.</title>
        <authorList>
            <person name="Baroncelli R."/>
        </authorList>
    </citation>
    <scope>NUCLEOTIDE SEQUENCE [LARGE SCALE GENOMIC DNA]</scope>
    <source>
        <strain evidence="2">7/96</strain>
    </source>
</reference>
<gene>
    <name evidence="2" type="ORF">DHEL01_v209614</name>
</gene>
<evidence type="ECO:0000256" key="1">
    <source>
        <dbReference type="SAM" id="MobiDB-lite"/>
    </source>
</evidence>
<dbReference type="STRING" id="158607.A0A2P5HP22"/>
<dbReference type="InParanoid" id="A0A2P5HP22"/>
<organism evidence="2 3">
    <name type="scientific">Diaporthe helianthi</name>
    <dbReference type="NCBI Taxonomy" id="158607"/>
    <lineage>
        <taxon>Eukaryota</taxon>
        <taxon>Fungi</taxon>
        <taxon>Dikarya</taxon>
        <taxon>Ascomycota</taxon>
        <taxon>Pezizomycotina</taxon>
        <taxon>Sordariomycetes</taxon>
        <taxon>Sordariomycetidae</taxon>
        <taxon>Diaporthales</taxon>
        <taxon>Diaporthaceae</taxon>
        <taxon>Diaporthe</taxon>
    </lineage>
</organism>
<dbReference type="Proteomes" id="UP000094444">
    <property type="component" value="Unassembled WGS sequence"/>
</dbReference>
<dbReference type="AlphaFoldDB" id="A0A2P5HP22"/>
<evidence type="ECO:0000313" key="2">
    <source>
        <dbReference type="EMBL" id="POS71987.1"/>
    </source>
</evidence>
<feature type="compositionally biased region" description="Polar residues" evidence="1">
    <location>
        <begin position="1"/>
        <end position="26"/>
    </location>
</feature>
<feature type="compositionally biased region" description="Basic residues" evidence="1">
    <location>
        <begin position="87"/>
        <end position="108"/>
    </location>
</feature>
<proteinExistence type="predicted"/>
<feature type="region of interest" description="Disordered" evidence="1">
    <location>
        <begin position="170"/>
        <end position="236"/>
    </location>
</feature>
<dbReference type="EMBL" id="MAVT02001115">
    <property type="protein sequence ID" value="POS71987.1"/>
    <property type="molecule type" value="Genomic_DNA"/>
</dbReference>
<sequence>MAMSSSQNAFSHASRNNTTAHGNRTSPPRGGPFQRTPWGGSPADMMDQPFTDEMRDLQARGKDPYAGDASDGSDLSPERLPGGGRMASHHQHHHHHHSHSHHHHHRAASSRYLPHTWQPKEAFTKTETRDWAETVLDNPDLLMMYAQSSGATFPATRFRFKKIMCGLDYDDEEDDDDDEPIPDISGPRASYQQQLRYHGQGGQPLRMSAAQQQQHHHQQQQQQRGRGEGGSRSGRR</sequence>
<feature type="compositionally biased region" description="Acidic residues" evidence="1">
    <location>
        <begin position="170"/>
        <end position="181"/>
    </location>
</feature>
<dbReference type="OrthoDB" id="5372011at2759"/>
<comment type="caution">
    <text evidence="2">The sequence shown here is derived from an EMBL/GenBank/DDBJ whole genome shotgun (WGS) entry which is preliminary data.</text>
</comment>
<accession>A0A2P5HP22</accession>
<feature type="region of interest" description="Disordered" evidence="1">
    <location>
        <begin position="1"/>
        <end position="110"/>
    </location>
</feature>
<evidence type="ECO:0000313" key="3">
    <source>
        <dbReference type="Proteomes" id="UP000094444"/>
    </source>
</evidence>
<keyword evidence="3" id="KW-1185">Reference proteome</keyword>
<feature type="compositionally biased region" description="Basic and acidic residues" evidence="1">
    <location>
        <begin position="52"/>
        <end position="65"/>
    </location>
</feature>